<dbReference type="Pfam" id="PF01029">
    <property type="entry name" value="NusB"/>
    <property type="match status" value="1"/>
</dbReference>
<dbReference type="Proteomes" id="UP000034471">
    <property type="component" value="Unassembled WGS sequence"/>
</dbReference>
<keyword evidence="4" id="KW-0805">Transcription regulation</keyword>
<dbReference type="GO" id="GO:0005829">
    <property type="term" value="C:cytosol"/>
    <property type="evidence" value="ECO:0007669"/>
    <property type="project" value="TreeGrafter"/>
</dbReference>
<feature type="domain" description="NusB/RsmB/TIM44" evidence="6">
    <location>
        <begin position="37"/>
        <end position="117"/>
    </location>
</feature>
<dbReference type="EMBL" id="LBTJ01000004">
    <property type="protein sequence ID" value="KKQ38749.1"/>
    <property type="molecule type" value="Genomic_DNA"/>
</dbReference>
<evidence type="ECO:0000256" key="3">
    <source>
        <dbReference type="ARBA" id="ARBA00022884"/>
    </source>
</evidence>
<dbReference type="InterPro" id="IPR006027">
    <property type="entry name" value="NusB_RsmB_TIM44"/>
</dbReference>
<evidence type="ECO:0000256" key="5">
    <source>
        <dbReference type="ARBA" id="ARBA00023163"/>
    </source>
</evidence>
<sequence length="135" mass="15690">MMDQRHIKRLHTVQNLYSYSFHAKKTKSKIPFKKDLVTDEVMKYLAQIDKHIQNHAPKYPLEKIAKIDISILRLAVYELLFKNTEPVKVIINEAIELAKELGNDRSYAFVNAVLGSLYIQITTKEHSYEPETESA</sequence>
<gene>
    <name evidence="7" type="ORF">US54_C0004G0008</name>
</gene>
<dbReference type="Gene3D" id="1.10.940.10">
    <property type="entry name" value="NusB-like"/>
    <property type="match status" value="1"/>
</dbReference>
<evidence type="ECO:0000256" key="1">
    <source>
        <dbReference type="ARBA" id="ARBA00005952"/>
    </source>
</evidence>
<dbReference type="PATRIC" id="fig|1618481.3.peg.147"/>
<keyword evidence="3" id="KW-0694">RNA-binding</keyword>
<evidence type="ECO:0000256" key="2">
    <source>
        <dbReference type="ARBA" id="ARBA00022814"/>
    </source>
</evidence>
<organism evidence="7 8">
    <name type="scientific">Candidatus Roizmanbacteria bacterium GW2011_GWA2_37_7</name>
    <dbReference type="NCBI Taxonomy" id="1618481"/>
    <lineage>
        <taxon>Bacteria</taxon>
        <taxon>Candidatus Roizmaniibacteriota</taxon>
    </lineage>
</organism>
<proteinExistence type="inferred from homology"/>
<dbReference type="InterPro" id="IPR035926">
    <property type="entry name" value="NusB-like_sf"/>
</dbReference>
<accession>A0A0G0JPC6</accession>
<dbReference type="GO" id="GO:0031564">
    <property type="term" value="P:transcription antitermination"/>
    <property type="evidence" value="ECO:0007669"/>
    <property type="project" value="UniProtKB-KW"/>
</dbReference>
<dbReference type="GO" id="GO:0003723">
    <property type="term" value="F:RNA binding"/>
    <property type="evidence" value="ECO:0007669"/>
    <property type="project" value="UniProtKB-KW"/>
</dbReference>
<dbReference type="NCBIfam" id="TIGR01951">
    <property type="entry name" value="nusB"/>
    <property type="match status" value="1"/>
</dbReference>
<evidence type="ECO:0000259" key="6">
    <source>
        <dbReference type="Pfam" id="PF01029"/>
    </source>
</evidence>
<comment type="similarity">
    <text evidence="1">Belongs to the NusB family.</text>
</comment>
<evidence type="ECO:0000313" key="7">
    <source>
        <dbReference type="EMBL" id="KKQ38749.1"/>
    </source>
</evidence>
<dbReference type="STRING" id="1618481.US54_C0004G0008"/>
<dbReference type="InterPro" id="IPR011605">
    <property type="entry name" value="NusB_fam"/>
</dbReference>
<evidence type="ECO:0000313" key="8">
    <source>
        <dbReference type="Proteomes" id="UP000034471"/>
    </source>
</evidence>
<reference evidence="7 8" key="1">
    <citation type="journal article" date="2015" name="Nature">
        <title>rRNA introns, odd ribosomes, and small enigmatic genomes across a large radiation of phyla.</title>
        <authorList>
            <person name="Brown C.T."/>
            <person name="Hug L.A."/>
            <person name="Thomas B.C."/>
            <person name="Sharon I."/>
            <person name="Castelle C.J."/>
            <person name="Singh A."/>
            <person name="Wilkins M.J."/>
            <person name="Williams K.H."/>
            <person name="Banfield J.F."/>
        </authorList>
    </citation>
    <scope>NUCLEOTIDE SEQUENCE [LARGE SCALE GENOMIC DNA]</scope>
</reference>
<keyword evidence="2" id="KW-0889">Transcription antitermination</keyword>
<dbReference type="SUPFAM" id="SSF48013">
    <property type="entry name" value="NusB-like"/>
    <property type="match status" value="1"/>
</dbReference>
<dbReference type="AlphaFoldDB" id="A0A0G0JPC6"/>
<evidence type="ECO:0000256" key="4">
    <source>
        <dbReference type="ARBA" id="ARBA00023015"/>
    </source>
</evidence>
<keyword evidence="5" id="KW-0804">Transcription</keyword>
<comment type="caution">
    <text evidence="7">The sequence shown here is derived from an EMBL/GenBank/DDBJ whole genome shotgun (WGS) entry which is preliminary data.</text>
</comment>
<dbReference type="GO" id="GO:0006353">
    <property type="term" value="P:DNA-templated transcription termination"/>
    <property type="evidence" value="ECO:0007669"/>
    <property type="project" value="InterPro"/>
</dbReference>
<dbReference type="PANTHER" id="PTHR11078:SF3">
    <property type="entry name" value="ANTITERMINATION NUSB DOMAIN-CONTAINING PROTEIN"/>
    <property type="match status" value="1"/>
</dbReference>
<dbReference type="PANTHER" id="PTHR11078">
    <property type="entry name" value="N UTILIZATION SUBSTANCE PROTEIN B-RELATED"/>
    <property type="match status" value="1"/>
</dbReference>
<protein>
    <submittedName>
        <fullName evidence="7">N utilization substance protein B-like protein</fullName>
    </submittedName>
</protein>
<name>A0A0G0JPC6_9BACT</name>